<reference evidence="2 3" key="1">
    <citation type="journal article" date="2019" name="Int. J. Syst. Evol. Microbiol.">
        <title>The Global Catalogue of Microorganisms (GCM) 10K type strain sequencing project: providing services to taxonomists for standard genome sequencing and annotation.</title>
        <authorList>
            <consortium name="The Broad Institute Genomics Platform"/>
            <consortium name="The Broad Institute Genome Sequencing Center for Infectious Disease"/>
            <person name="Wu L."/>
            <person name="Ma J."/>
        </authorList>
    </citation>
    <scope>NUCLEOTIDE SEQUENCE [LARGE SCALE GENOMIC DNA]</scope>
    <source>
        <strain evidence="2 3">CGMCC 1.12125</strain>
    </source>
</reference>
<evidence type="ECO:0000313" key="3">
    <source>
        <dbReference type="Proteomes" id="UP001597119"/>
    </source>
</evidence>
<sequence length="207" mass="20949">MTATADRVSWGAGIVAPVVTLGAIFVATLLSPQFSWTGNALSNLGTTISTASTPTTRLVFNGGLIAGGFVGLWFGYALVGAARNRIELVGVALFGLVLVALVLIGVFPQGTDPHVPVAIAFYVLLSIALWTYGVGNVVAGDRVRGVATILAGGLNGATWAVWIATGALLRPGLALPEIVGAVLFAGWAVGTSLDVRARLGSDPAAGP</sequence>
<keyword evidence="1" id="KW-0812">Transmembrane</keyword>
<dbReference type="EMBL" id="JBHUDJ010000003">
    <property type="protein sequence ID" value="MFD1587583.1"/>
    <property type="molecule type" value="Genomic_DNA"/>
</dbReference>
<keyword evidence="1" id="KW-1133">Transmembrane helix</keyword>
<feature type="transmembrane region" description="Helical" evidence="1">
    <location>
        <begin position="12"/>
        <end position="34"/>
    </location>
</feature>
<dbReference type="RefSeq" id="WP_247372907.1">
    <property type="nucleotide sequence ID" value="NZ_JALLGV010000001.1"/>
</dbReference>
<dbReference type="PANTHER" id="PTHR42241:SF2">
    <property type="entry name" value="HYPOTHETICAL MEMBRANE PROTEIN, CONSERVED, DUF998 FAMILY"/>
    <property type="match status" value="1"/>
</dbReference>
<feature type="transmembrane region" description="Helical" evidence="1">
    <location>
        <begin position="119"/>
        <end position="139"/>
    </location>
</feature>
<comment type="caution">
    <text evidence="2">The sequence shown here is derived from an EMBL/GenBank/DDBJ whole genome shotgun (WGS) entry which is preliminary data.</text>
</comment>
<organism evidence="2 3">
    <name type="scientific">Halorientalis brevis</name>
    <dbReference type="NCBI Taxonomy" id="1126241"/>
    <lineage>
        <taxon>Archaea</taxon>
        <taxon>Methanobacteriati</taxon>
        <taxon>Methanobacteriota</taxon>
        <taxon>Stenosarchaea group</taxon>
        <taxon>Halobacteria</taxon>
        <taxon>Halobacteriales</taxon>
        <taxon>Haloarculaceae</taxon>
        <taxon>Halorientalis</taxon>
    </lineage>
</organism>
<feature type="transmembrane region" description="Helical" evidence="1">
    <location>
        <begin position="174"/>
        <end position="193"/>
    </location>
</feature>
<dbReference type="InterPro" id="IPR009339">
    <property type="entry name" value="DUF998"/>
</dbReference>
<dbReference type="Proteomes" id="UP001597119">
    <property type="component" value="Unassembled WGS sequence"/>
</dbReference>
<name>A0ABD6CCQ7_9EURY</name>
<dbReference type="Pfam" id="PF06197">
    <property type="entry name" value="DUF998"/>
    <property type="match status" value="1"/>
</dbReference>
<feature type="transmembrane region" description="Helical" evidence="1">
    <location>
        <begin position="58"/>
        <end position="79"/>
    </location>
</feature>
<dbReference type="AlphaFoldDB" id="A0ABD6CCQ7"/>
<evidence type="ECO:0000313" key="2">
    <source>
        <dbReference type="EMBL" id="MFD1587583.1"/>
    </source>
</evidence>
<accession>A0ABD6CCQ7</accession>
<protein>
    <submittedName>
        <fullName evidence="2">DUF998 domain-containing protein</fullName>
    </submittedName>
</protein>
<gene>
    <name evidence="2" type="ORF">ACFR9U_11350</name>
</gene>
<keyword evidence="1" id="KW-0472">Membrane</keyword>
<dbReference type="PANTHER" id="PTHR42241">
    <property type="entry name" value="HYPOTHETICAL MEMBRANE PROTEIN, CONSERVED, DUF998 FAMILY"/>
    <property type="match status" value="1"/>
</dbReference>
<evidence type="ECO:0000256" key="1">
    <source>
        <dbReference type="SAM" id="Phobius"/>
    </source>
</evidence>
<feature type="transmembrane region" description="Helical" evidence="1">
    <location>
        <begin position="146"/>
        <end position="168"/>
    </location>
</feature>
<keyword evidence="3" id="KW-1185">Reference proteome</keyword>
<feature type="transmembrane region" description="Helical" evidence="1">
    <location>
        <begin position="86"/>
        <end position="107"/>
    </location>
</feature>
<proteinExistence type="predicted"/>